<keyword evidence="9 12" id="KW-1133">Transmembrane helix</keyword>
<keyword evidence="3 12" id="KW-0813">Transport</keyword>
<feature type="transmembrane region" description="Helical" evidence="12">
    <location>
        <begin position="352"/>
        <end position="374"/>
    </location>
</feature>
<evidence type="ECO:0000256" key="8">
    <source>
        <dbReference type="ARBA" id="ARBA00022982"/>
    </source>
</evidence>
<feature type="transmembrane region" description="Helical" evidence="12">
    <location>
        <begin position="215"/>
        <end position="234"/>
    </location>
</feature>
<evidence type="ECO:0000256" key="10">
    <source>
        <dbReference type="ARBA" id="ARBA00023004"/>
    </source>
</evidence>
<evidence type="ECO:0000256" key="6">
    <source>
        <dbReference type="ARBA" id="ARBA00022692"/>
    </source>
</evidence>
<evidence type="ECO:0000256" key="1">
    <source>
        <dbReference type="ARBA" id="ARBA00004651"/>
    </source>
</evidence>
<accession>A0ABY4S5X4</accession>
<proteinExistence type="inferred from homology"/>
<evidence type="ECO:0000256" key="11">
    <source>
        <dbReference type="ARBA" id="ARBA00023136"/>
    </source>
</evidence>
<evidence type="ECO:0000256" key="4">
    <source>
        <dbReference type="ARBA" id="ARBA00022475"/>
    </source>
</evidence>
<feature type="transmembrane region" description="Helical" evidence="12">
    <location>
        <begin position="403"/>
        <end position="425"/>
    </location>
</feature>
<dbReference type="EMBL" id="CP097635">
    <property type="protein sequence ID" value="URI07839.1"/>
    <property type="molecule type" value="Genomic_DNA"/>
</dbReference>
<evidence type="ECO:0000313" key="14">
    <source>
        <dbReference type="EMBL" id="URI07839.1"/>
    </source>
</evidence>
<protein>
    <submittedName>
        <fullName evidence="14">Cytochrome ubiquinol oxidase subunit I</fullName>
    </submittedName>
</protein>
<keyword evidence="4 12" id="KW-1003">Cell membrane</keyword>
<keyword evidence="15" id="KW-1185">Reference proteome</keyword>
<reference evidence="14" key="1">
    <citation type="submission" date="2022-05" db="EMBL/GenBank/DDBJ databases">
        <title>An RpoN-dependent PEP-CTERM gene is involved in floc formation of an Aquincola tertiaricarbonis strain.</title>
        <authorList>
            <person name="Qiu D."/>
            <person name="Xia M."/>
        </authorList>
    </citation>
    <scope>NUCLEOTIDE SEQUENCE</scope>
    <source>
        <strain evidence="14">RN12</strain>
    </source>
</reference>
<feature type="transmembrane region" description="Helical" evidence="12">
    <location>
        <begin position="12"/>
        <end position="41"/>
    </location>
</feature>
<feature type="transmembrane region" description="Helical" evidence="12">
    <location>
        <begin position="123"/>
        <end position="145"/>
    </location>
</feature>
<evidence type="ECO:0000256" key="13">
    <source>
        <dbReference type="SAM" id="MobiDB-lite"/>
    </source>
</evidence>
<evidence type="ECO:0000256" key="5">
    <source>
        <dbReference type="ARBA" id="ARBA00022617"/>
    </source>
</evidence>
<evidence type="ECO:0000256" key="12">
    <source>
        <dbReference type="PIRNR" id="PIRNR006446"/>
    </source>
</evidence>
<dbReference type="Pfam" id="PF01654">
    <property type="entry name" value="Cyt_bd_oxida_I"/>
    <property type="match status" value="1"/>
</dbReference>
<organism evidence="14 15">
    <name type="scientific">Aquincola tertiaricarbonis</name>
    <dbReference type="NCBI Taxonomy" id="391953"/>
    <lineage>
        <taxon>Bacteria</taxon>
        <taxon>Pseudomonadati</taxon>
        <taxon>Pseudomonadota</taxon>
        <taxon>Betaproteobacteria</taxon>
        <taxon>Burkholderiales</taxon>
        <taxon>Sphaerotilaceae</taxon>
        <taxon>Aquincola</taxon>
    </lineage>
</organism>
<comment type="similarity">
    <text evidence="2 12">Belongs to the cytochrome ubiquinol oxidase subunit 1 family.</text>
</comment>
<sequence>MDALLLSRLQFVWVIAWHILLPAFTVGLACYIATLEVLWWWKKDDVYRRLSAYWIKIFAVSFGMGVVSGIVMPFQFGTNWSRFSDAAASVIGSLMAYEVLTAFYLEAAFLGVLLFGRKLVPQWAHVFSALMVAFGTLMSSFWILAVNSWMQTPQGHVVVDGRFEPVSMLAVLFTPSFPYRLSHTVIAFLVTSGFVILAVAAGFLRQRRHVEESRVMVKMSLAFLSIMVPLQIVVGDLHGLNTLKHQPAKLAAMEGIWETERGVAASLFAIPDEKAERNRFEIAIPKLASWYLTHDWNGEIKGLKEWPREERPPVAIVYFAFRIMVGMGLLMLLVVVVGWVMHFKGRLYESPLFLRLAHWSMPLGFIAVLAGWTVTEVGRQPWVVYGLMRTSQGVSPSLTTFDVALSFAFYIAAYIVIFGAGFMLLRRIVRAGPQVAVAAEAAQGEPSQDEPARPARPLSAATEATTAGATARGDHAT</sequence>
<evidence type="ECO:0000256" key="9">
    <source>
        <dbReference type="ARBA" id="ARBA00022989"/>
    </source>
</evidence>
<feature type="compositionally biased region" description="Low complexity" evidence="13">
    <location>
        <begin position="460"/>
        <end position="471"/>
    </location>
</feature>
<feature type="transmembrane region" description="Helical" evidence="12">
    <location>
        <begin position="53"/>
        <end position="74"/>
    </location>
</feature>
<evidence type="ECO:0000256" key="7">
    <source>
        <dbReference type="ARBA" id="ARBA00022723"/>
    </source>
</evidence>
<keyword evidence="7 12" id="KW-0479">Metal-binding</keyword>
<feature type="transmembrane region" description="Helical" evidence="12">
    <location>
        <begin position="315"/>
        <end position="340"/>
    </location>
</feature>
<name>A0ABY4S5X4_AQUTE</name>
<dbReference type="PIRSF" id="PIRSF006446">
    <property type="entry name" value="Cyt_quinol_oxidase_1"/>
    <property type="match status" value="1"/>
</dbReference>
<evidence type="ECO:0000313" key="15">
    <source>
        <dbReference type="Proteomes" id="UP001056201"/>
    </source>
</evidence>
<evidence type="ECO:0000256" key="3">
    <source>
        <dbReference type="ARBA" id="ARBA00022448"/>
    </source>
</evidence>
<dbReference type="RefSeq" id="WP_250196068.1">
    <property type="nucleotide sequence ID" value="NZ_CP097635.1"/>
</dbReference>
<keyword evidence="11 12" id="KW-0472">Membrane</keyword>
<dbReference type="InterPro" id="IPR002585">
    <property type="entry name" value="Cyt-d_ubiquinol_oxidase_su_1"/>
</dbReference>
<comment type="subcellular location">
    <subcellularLocation>
        <location evidence="12">Cell inner membrane</location>
    </subcellularLocation>
    <subcellularLocation>
        <location evidence="1">Cell membrane</location>
        <topology evidence="1">Multi-pass membrane protein</topology>
    </subcellularLocation>
</comment>
<feature type="region of interest" description="Disordered" evidence="13">
    <location>
        <begin position="440"/>
        <end position="477"/>
    </location>
</feature>
<keyword evidence="8 12" id="KW-0249">Electron transport</keyword>
<keyword evidence="5 12" id="KW-0349">Heme</keyword>
<feature type="transmembrane region" description="Helical" evidence="12">
    <location>
        <begin position="181"/>
        <end position="203"/>
    </location>
</feature>
<keyword evidence="6 12" id="KW-0812">Transmembrane</keyword>
<feature type="transmembrane region" description="Helical" evidence="12">
    <location>
        <begin position="94"/>
        <end position="116"/>
    </location>
</feature>
<dbReference type="PANTHER" id="PTHR30365">
    <property type="entry name" value="CYTOCHROME D UBIQUINOL OXIDASE"/>
    <property type="match status" value="1"/>
</dbReference>
<keyword evidence="10 12" id="KW-0408">Iron</keyword>
<dbReference type="PANTHER" id="PTHR30365:SF14">
    <property type="entry name" value="CYTOCHROME BD MENAQUINOL OXIDASE SUBUNIT I-RELATED"/>
    <property type="match status" value="1"/>
</dbReference>
<dbReference type="Proteomes" id="UP001056201">
    <property type="component" value="Chromosome 1"/>
</dbReference>
<gene>
    <name evidence="14" type="ORF">MW290_04375</name>
</gene>
<evidence type="ECO:0000256" key="2">
    <source>
        <dbReference type="ARBA" id="ARBA00009819"/>
    </source>
</evidence>